<dbReference type="NCBIfam" id="TIGR04336">
    <property type="entry name" value="AmmeMemoSam_B"/>
    <property type="match status" value="1"/>
</dbReference>
<dbReference type="SUPFAM" id="SSF53213">
    <property type="entry name" value="LigB-like"/>
    <property type="match status" value="1"/>
</dbReference>
<protein>
    <submittedName>
        <fullName evidence="2">AMMECR1 domain protein</fullName>
    </submittedName>
</protein>
<dbReference type="GO" id="GO:0008198">
    <property type="term" value="F:ferrous iron binding"/>
    <property type="evidence" value="ECO:0007669"/>
    <property type="project" value="InterPro"/>
</dbReference>
<dbReference type="GO" id="GO:0016702">
    <property type="term" value="F:oxidoreductase activity, acting on single donors with incorporation of molecular oxygen, incorporation of two atoms of oxygen"/>
    <property type="evidence" value="ECO:0007669"/>
    <property type="project" value="UniProtKB-ARBA"/>
</dbReference>
<organism evidence="2 3">
    <name type="scientific">Thermoanaerobacterium thermosaccharolyticum</name>
    <name type="common">Clostridium thermosaccharolyticum</name>
    <dbReference type="NCBI Taxonomy" id="1517"/>
    <lineage>
        <taxon>Bacteria</taxon>
        <taxon>Bacillati</taxon>
        <taxon>Bacillota</taxon>
        <taxon>Clostridia</taxon>
        <taxon>Thermoanaerobacterales</taxon>
        <taxon>Thermoanaerobacteraceae</taxon>
        <taxon>Thermoanaerobacterium</taxon>
    </lineage>
</organism>
<dbReference type="NCBIfam" id="TIGR04335">
    <property type="entry name" value="AmmeMemoSam_A"/>
    <property type="match status" value="1"/>
</dbReference>
<dbReference type="Pfam" id="PF02900">
    <property type="entry name" value="LigB"/>
    <property type="match status" value="1"/>
</dbReference>
<evidence type="ECO:0000313" key="2">
    <source>
        <dbReference type="EMBL" id="AST58823.1"/>
    </source>
</evidence>
<dbReference type="AlphaFoldDB" id="A0A223I262"/>
<evidence type="ECO:0000259" key="1">
    <source>
        <dbReference type="PROSITE" id="PS51112"/>
    </source>
</evidence>
<dbReference type="PROSITE" id="PS51112">
    <property type="entry name" value="AMMECR1"/>
    <property type="match status" value="1"/>
</dbReference>
<dbReference type="RefSeq" id="WP_094397928.1">
    <property type="nucleotide sequence ID" value="NZ_CP016893.1"/>
</dbReference>
<sequence length="468" mass="52613">MGKLMSAYLMPHPPIIVHEVGKGEEHKIQKTIDSFGIAARNIKDQKPDTIIIISPHAYVFSDAVSIDLRETVEGDLGQFGAYNVKMEFKTDLSLANVIVKNTEIEKIPIAKIDDKMISKFKLSKKLDHGCIVPLYFVKKHFETFELIRMSYGFLSFEDLYNFGVQIGKSIRESDRNVVFIASGDLSHKLTPNSPNGYTPNGKIFDETLLNLLRDMKVKEIINMDKTLIEDAAECGFRSVCVMLGVLDGYKVKANILSHEGPFGVGYGVAEFIPESYTGIGLLDELYRLKRGRIDNIRKSEDVYVKLARESLEYYLKNNSIMDVPDNLPDEMKEKKAGVFVSLHKDGELRGCIGTVYPLKNNIAEEIIRNAVSAGTEDPRFYPVEIDELDDIVYSVDVLTKPEPVKSKDDLDAKKYGVIVRSGYKSGLLLPDLDGVDTVDQQISIALRKAGIAPDEKYTIERFEVVRHK</sequence>
<dbReference type="Gene3D" id="3.40.830.10">
    <property type="entry name" value="LigB-like"/>
    <property type="match status" value="1"/>
</dbReference>
<dbReference type="Gene3D" id="3.30.700.20">
    <property type="entry name" value="Hypothetical protein ph0010, domain 1"/>
    <property type="match status" value="1"/>
</dbReference>
<accession>A0A223I262</accession>
<dbReference type="Proteomes" id="UP000214975">
    <property type="component" value="Chromosome"/>
</dbReference>
<dbReference type="EMBL" id="CP016893">
    <property type="protein sequence ID" value="AST58823.1"/>
    <property type="molecule type" value="Genomic_DNA"/>
</dbReference>
<name>A0A223I262_THETR</name>
<dbReference type="InterPro" id="IPR023473">
    <property type="entry name" value="AMMECR1"/>
</dbReference>
<reference evidence="2 3" key="1">
    <citation type="submission" date="2016-08" db="EMBL/GenBank/DDBJ databases">
        <title>A novel genetic cassette of butanologenic Thermoanaerobacterium thermosaccharolyticum that directly convert cellulose to butanol.</title>
        <authorList>
            <person name="Li T."/>
            <person name="He J."/>
        </authorList>
    </citation>
    <scope>NUCLEOTIDE SEQUENCE [LARGE SCALE GENOMIC DNA]</scope>
    <source>
        <strain evidence="2 3">TG57</strain>
    </source>
</reference>
<dbReference type="PANTHER" id="PTHR13016">
    <property type="entry name" value="AMMECR1 HOMOLOG"/>
    <property type="match status" value="1"/>
</dbReference>
<dbReference type="PANTHER" id="PTHR13016:SF0">
    <property type="entry name" value="AMME SYNDROME CANDIDATE GENE 1 PROTEIN"/>
    <property type="match status" value="1"/>
</dbReference>
<dbReference type="InterPro" id="IPR027623">
    <property type="entry name" value="AmmeMemoSam_A"/>
</dbReference>
<feature type="domain" description="AMMECR1" evidence="1">
    <location>
        <begin position="298"/>
        <end position="468"/>
    </location>
</feature>
<gene>
    <name evidence="2" type="ORF">Thert_03045</name>
</gene>
<dbReference type="InterPro" id="IPR027485">
    <property type="entry name" value="AMMECR1_N"/>
</dbReference>
<dbReference type="InterPro" id="IPR036071">
    <property type="entry name" value="AMMECR1_dom_sf"/>
</dbReference>
<dbReference type="NCBIfam" id="TIGR00296">
    <property type="entry name" value="TIGR00296 family protein"/>
    <property type="match status" value="1"/>
</dbReference>
<proteinExistence type="predicted"/>
<dbReference type="InterPro" id="IPR002733">
    <property type="entry name" value="AMMECR1_domain"/>
</dbReference>
<evidence type="ECO:0000313" key="3">
    <source>
        <dbReference type="Proteomes" id="UP000214975"/>
    </source>
</evidence>
<dbReference type="InterPro" id="IPR004183">
    <property type="entry name" value="Xdiol_dOase_suB"/>
</dbReference>
<dbReference type="SUPFAM" id="SSF143447">
    <property type="entry name" value="AMMECR1-like"/>
    <property type="match status" value="1"/>
</dbReference>
<dbReference type="Pfam" id="PF01871">
    <property type="entry name" value="AMMECR1"/>
    <property type="match status" value="1"/>
</dbReference>
<dbReference type="CDD" id="cd07951">
    <property type="entry name" value="ED_3B_N_AMMECR1"/>
    <property type="match status" value="1"/>
</dbReference>